<protein>
    <submittedName>
        <fullName evidence="1">Uncharacterized protein</fullName>
    </submittedName>
</protein>
<reference evidence="1" key="1">
    <citation type="journal article" date="2023" name="bioRxiv">
        <title>Improved chromosome-level genome assembly for marigold (Tagetes erecta).</title>
        <authorList>
            <person name="Jiang F."/>
            <person name="Yuan L."/>
            <person name="Wang S."/>
            <person name="Wang H."/>
            <person name="Xu D."/>
            <person name="Wang A."/>
            <person name="Fan W."/>
        </authorList>
    </citation>
    <scope>NUCLEOTIDE SEQUENCE</scope>
    <source>
        <strain evidence="1">WSJ</strain>
        <tissue evidence="1">Leaf</tissue>
    </source>
</reference>
<gene>
    <name evidence="1" type="ORF">QVD17_08198</name>
</gene>
<proteinExistence type="predicted"/>
<dbReference type="AlphaFoldDB" id="A0AAD8NXH3"/>
<dbReference type="EMBL" id="JAUHHV010000002">
    <property type="protein sequence ID" value="KAK1431670.1"/>
    <property type="molecule type" value="Genomic_DNA"/>
</dbReference>
<sequence>MVERKYCPHWKGQSVFDQFQEQVVTGVIDNLCCKFSWLACLLDLLMLLVGCLVSLELRINSDALKVVKHTIGDKVINWSQEPCTVRLLNLPTPPLNSKFWFVGFLTFQETPHFASDMLKVYGTLCLQTTATVSLQLMTIYSVAMIHKEVFYHFQAFVFPGSSSLSLLL</sequence>
<comment type="caution">
    <text evidence="1">The sequence shown here is derived from an EMBL/GenBank/DDBJ whole genome shotgun (WGS) entry which is preliminary data.</text>
</comment>
<evidence type="ECO:0000313" key="2">
    <source>
        <dbReference type="Proteomes" id="UP001229421"/>
    </source>
</evidence>
<name>A0AAD8NXH3_TARER</name>
<organism evidence="1 2">
    <name type="scientific">Tagetes erecta</name>
    <name type="common">African marigold</name>
    <dbReference type="NCBI Taxonomy" id="13708"/>
    <lineage>
        <taxon>Eukaryota</taxon>
        <taxon>Viridiplantae</taxon>
        <taxon>Streptophyta</taxon>
        <taxon>Embryophyta</taxon>
        <taxon>Tracheophyta</taxon>
        <taxon>Spermatophyta</taxon>
        <taxon>Magnoliopsida</taxon>
        <taxon>eudicotyledons</taxon>
        <taxon>Gunneridae</taxon>
        <taxon>Pentapetalae</taxon>
        <taxon>asterids</taxon>
        <taxon>campanulids</taxon>
        <taxon>Asterales</taxon>
        <taxon>Asteraceae</taxon>
        <taxon>Asteroideae</taxon>
        <taxon>Heliantheae alliance</taxon>
        <taxon>Tageteae</taxon>
        <taxon>Tagetes</taxon>
    </lineage>
</organism>
<accession>A0AAD8NXH3</accession>
<keyword evidence="2" id="KW-1185">Reference proteome</keyword>
<evidence type="ECO:0000313" key="1">
    <source>
        <dbReference type="EMBL" id="KAK1431670.1"/>
    </source>
</evidence>
<dbReference type="Proteomes" id="UP001229421">
    <property type="component" value="Unassembled WGS sequence"/>
</dbReference>